<gene>
    <name evidence="1" type="ORF">MRB53_035994</name>
</gene>
<accession>A0ACC2K6N2</accession>
<protein>
    <submittedName>
        <fullName evidence="1">Uncharacterized protein</fullName>
    </submittedName>
</protein>
<name>A0ACC2K6N2_PERAE</name>
<evidence type="ECO:0000313" key="2">
    <source>
        <dbReference type="Proteomes" id="UP001234297"/>
    </source>
</evidence>
<comment type="caution">
    <text evidence="1">The sequence shown here is derived from an EMBL/GenBank/DDBJ whole genome shotgun (WGS) entry which is preliminary data.</text>
</comment>
<reference evidence="1 2" key="1">
    <citation type="journal article" date="2022" name="Hortic Res">
        <title>A haplotype resolved chromosomal level avocado genome allows analysis of novel avocado genes.</title>
        <authorList>
            <person name="Nath O."/>
            <person name="Fletcher S.J."/>
            <person name="Hayward A."/>
            <person name="Shaw L.M."/>
            <person name="Masouleh A.K."/>
            <person name="Furtado A."/>
            <person name="Henry R.J."/>
            <person name="Mitter N."/>
        </authorList>
    </citation>
    <scope>NUCLEOTIDE SEQUENCE [LARGE SCALE GENOMIC DNA]</scope>
    <source>
        <strain evidence="2">cv. Hass</strain>
    </source>
</reference>
<dbReference type="Proteomes" id="UP001234297">
    <property type="component" value="Chromosome 12"/>
</dbReference>
<dbReference type="EMBL" id="CM056820">
    <property type="protein sequence ID" value="KAJ8616622.1"/>
    <property type="molecule type" value="Genomic_DNA"/>
</dbReference>
<proteinExistence type="predicted"/>
<keyword evidence="2" id="KW-1185">Reference proteome</keyword>
<organism evidence="1 2">
    <name type="scientific">Persea americana</name>
    <name type="common">Avocado</name>
    <dbReference type="NCBI Taxonomy" id="3435"/>
    <lineage>
        <taxon>Eukaryota</taxon>
        <taxon>Viridiplantae</taxon>
        <taxon>Streptophyta</taxon>
        <taxon>Embryophyta</taxon>
        <taxon>Tracheophyta</taxon>
        <taxon>Spermatophyta</taxon>
        <taxon>Magnoliopsida</taxon>
        <taxon>Magnoliidae</taxon>
        <taxon>Laurales</taxon>
        <taxon>Lauraceae</taxon>
        <taxon>Persea</taxon>
    </lineage>
</organism>
<evidence type="ECO:0000313" key="1">
    <source>
        <dbReference type="EMBL" id="KAJ8616622.1"/>
    </source>
</evidence>
<sequence length="86" mass="9670">MDSPLHYLGGMGSFIHVVIKRTSSEKGAVFVWVGDRVKKKNLESPHSRWDKTSIITVTMAMMILSAMHILVLLSEGEISYGHHNYV</sequence>